<dbReference type="AlphaFoldDB" id="Q0PIT2"/>
<dbReference type="InterPro" id="IPR024300">
    <property type="entry name" value="SipL_SPOCS_dom"/>
</dbReference>
<sequence>MKVEAKILECHVISTPSIISNEGQILSGYKLIVRGVLEELVEYTSATEEQSVHSAHYSIPFSSFLILPSTYVVGSKIDIEGKVEDIYYKKIDSRCFFKNITILINAKIMSC</sequence>
<accession>Q0PIT2</accession>
<organism evidence="2">
    <name type="scientific">Clostridium taeniosporum</name>
    <dbReference type="NCBI Taxonomy" id="394958"/>
    <lineage>
        <taxon>Bacteria</taxon>
        <taxon>Bacillati</taxon>
        <taxon>Bacillota</taxon>
        <taxon>Clostridia</taxon>
        <taxon>Eubacteriales</taxon>
        <taxon>Clostridiaceae</taxon>
        <taxon>Clostridium</taxon>
    </lineage>
</organism>
<reference evidence="2" key="1">
    <citation type="journal article" date="2007" name="Mol. Microbiol.">
        <title>Clostridium taeniosporum spore ribbon-like appendage structure, composition and genes.</title>
        <authorList>
            <person name="Walker J.R."/>
            <person name="Gnanam A.J."/>
            <person name="Blinkova A.L."/>
            <person name="Hermandson M.J."/>
            <person name="Karymov M.A."/>
            <person name="Lyubchenko Y.L."/>
            <person name="Graves P.R."/>
            <person name="Haystead T.A."/>
            <person name="Linse K.D."/>
        </authorList>
    </citation>
    <scope>NUCLEOTIDE SEQUENCE</scope>
    <source>
        <strain evidence="2">I/K</strain>
    </source>
</reference>
<protein>
    <recommendedName>
        <fullName evidence="1">SipL SPOCS domain-containing protein</fullName>
    </recommendedName>
</protein>
<evidence type="ECO:0000313" key="2">
    <source>
        <dbReference type="EMBL" id="ABH03027.1"/>
    </source>
</evidence>
<feature type="domain" description="SipL SPOCS" evidence="1">
    <location>
        <begin position="13"/>
        <end position="90"/>
    </location>
</feature>
<evidence type="ECO:0000259" key="1">
    <source>
        <dbReference type="Pfam" id="PF12673"/>
    </source>
</evidence>
<dbReference type="Pfam" id="PF12673">
    <property type="entry name" value="SipL"/>
    <property type="match status" value="1"/>
</dbReference>
<dbReference type="EMBL" id="DQ826675">
    <property type="protein sequence ID" value="ABH03027.1"/>
    <property type="molecule type" value="Genomic_DNA"/>
</dbReference>
<name>Q0PIT2_9CLOT</name>
<proteinExistence type="predicted"/>